<feature type="domain" description="ABC transporter" evidence="5">
    <location>
        <begin position="24"/>
        <end position="250"/>
    </location>
</feature>
<evidence type="ECO:0000256" key="4">
    <source>
        <dbReference type="ARBA" id="ARBA00022840"/>
    </source>
</evidence>
<reference evidence="6" key="1">
    <citation type="journal article" date="2014" name="Int. J. Syst. Evol. Microbiol.">
        <title>Complete genome sequence of Corynebacterium casei LMG S-19264T (=DSM 44701T), isolated from a smear-ripened cheese.</title>
        <authorList>
            <consortium name="US DOE Joint Genome Institute (JGI-PGF)"/>
            <person name="Walter F."/>
            <person name="Albersmeier A."/>
            <person name="Kalinowski J."/>
            <person name="Ruckert C."/>
        </authorList>
    </citation>
    <scope>NUCLEOTIDE SEQUENCE</scope>
    <source>
        <strain evidence="6">CGMCC 1.12426</strain>
    </source>
</reference>
<evidence type="ECO:0000313" key="6">
    <source>
        <dbReference type="EMBL" id="GGB43932.1"/>
    </source>
</evidence>
<dbReference type="RefSeq" id="WP_244299073.1">
    <property type="nucleotide sequence ID" value="NZ_BMFA01000004.1"/>
</dbReference>
<reference evidence="6" key="2">
    <citation type="submission" date="2020-09" db="EMBL/GenBank/DDBJ databases">
        <authorList>
            <person name="Sun Q."/>
            <person name="Zhou Y."/>
        </authorList>
    </citation>
    <scope>NUCLEOTIDE SEQUENCE</scope>
    <source>
        <strain evidence="6">CGMCC 1.12426</strain>
    </source>
</reference>
<dbReference type="InterPro" id="IPR003439">
    <property type="entry name" value="ABC_transporter-like_ATP-bd"/>
</dbReference>
<evidence type="ECO:0000256" key="2">
    <source>
        <dbReference type="ARBA" id="ARBA00022448"/>
    </source>
</evidence>
<accession>A0A916X021</accession>
<dbReference type="EMBL" id="BMFA01000004">
    <property type="protein sequence ID" value="GGB43932.1"/>
    <property type="molecule type" value="Genomic_DNA"/>
</dbReference>
<dbReference type="Pfam" id="PF00005">
    <property type="entry name" value="ABC_tran"/>
    <property type="match status" value="1"/>
</dbReference>
<evidence type="ECO:0000256" key="3">
    <source>
        <dbReference type="ARBA" id="ARBA00022741"/>
    </source>
</evidence>
<organism evidence="6 7">
    <name type="scientific">Roseibium aquae</name>
    <dbReference type="NCBI Taxonomy" id="1323746"/>
    <lineage>
        <taxon>Bacteria</taxon>
        <taxon>Pseudomonadati</taxon>
        <taxon>Pseudomonadota</taxon>
        <taxon>Alphaproteobacteria</taxon>
        <taxon>Hyphomicrobiales</taxon>
        <taxon>Stappiaceae</taxon>
        <taxon>Roseibium</taxon>
    </lineage>
</organism>
<keyword evidence="3" id="KW-0547">Nucleotide-binding</keyword>
<dbReference type="AlphaFoldDB" id="A0A916X021"/>
<dbReference type="PROSITE" id="PS00211">
    <property type="entry name" value="ABC_TRANSPORTER_1"/>
    <property type="match status" value="1"/>
</dbReference>
<dbReference type="SUPFAM" id="SSF52540">
    <property type="entry name" value="P-loop containing nucleoside triphosphate hydrolases"/>
    <property type="match status" value="1"/>
</dbReference>
<dbReference type="InterPro" id="IPR003593">
    <property type="entry name" value="AAA+_ATPase"/>
</dbReference>
<dbReference type="PANTHER" id="PTHR43423:SF1">
    <property type="entry name" value="ABC TRANSPORTER I FAMILY MEMBER 17"/>
    <property type="match status" value="1"/>
</dbReference>
<gene>
    <name evidence="6" type="ORF">GCM10011316_14880</name>
</gene>
<sequence length="271" mass="29169">MLKPADLMETVWKETGEAAPPAIVGARGLSYAVDRRPLIRDIGLEIPAGRRTVVMGANGAGKSLLLRLLHGLISPTDGHVLWKGRPLDAAGRRAQAMVFQRPVMLRRSVLANLQFALRVHGLRGPARRARERSALALARLEHLAGRPARVLSGGEQQRLAVARALACEPELLFLDEPTASLDPASTHAIESLIQEAHAAGVTIVMVTHDRAQALRLGDHVLFMSGGRIVESGPAARVLDAPRSEAAQAWLEGRLHFETGDPERSQAPGDNT</sequence>
<dbReference type="PANTHER" id="PTHR43423">
    <property type="entry name" value="ABC TRANSPORTER I FAMILY MEMBER 17"/>
    <property type="match status" value="1"/>
</dbReference>
<comment type="caution">
    <text evidence="6">The sequence shown here is derived from an EMBL/GenBank/DDBJ whole genome shotgun (WGS) entry which is preliminary data.</text>
</comment>
<dbReference type="Proteomes" id="UP000605148">
    <property type="component" value="Unassembled WGS sequence"/>
</dbReference>
<proteinExistence type="inferred from homology"/>
<keyword evidence="7" id="KW-1185">Reference proteome</keyword>
<dbReference type="Gene3D" id="3.40.50.300">
    <property type="entry name" value="P-loop containing nucleotide triphosphate hydrolases"/>
    <property type="match status" value="1"/>
</dbReference>
<name>A0A916X021_9HYPH</name>
<dbReference type="PROSITE" id="PS50893">
    <property type="entry name" value="ABC_TRANSPORTER_2"/>
    <property type="match status" value="1"/>
</dbReference>
<dbReference type="GO" id="GO:0016887">
    <property type="term" value="F:ATP hydrolysis activity"/>
    <property type="evidence" value="ECO:0007669"/>
    <property type="project" value="InterPro"/>
</dbReference>
<evidence type="ECO:0000256" key="1">
    <source>
        <dbReference type="ARBA" id="ARBA00005417"/>
    </source>
</evidence>
<evidence type="ECO:0000259" key="5">
    <source>
        <dbReference type="PROSITE" id="PS50893"/>
    </source>
</evidence>
<protein>
    <submittedName>
        <fullName evidence="6">ABC transporter ATP-binding protein</fullName>
    </submittedName>
</protein>
<evidence type="ECO:0000313" key="7">
    <source>
        <dbReference type="Proteomes" id="UP000605148"/>
    </source>
</evidence>
<comment type="similarity">
    <text evidence="1">Belongs to the ABC transporter superfamily.</text>
</comment>
<dbReference type="SMART" id="SM00382">
    <property type="entry name" value="AAA"/>
    <property type="match status" value="1"/>
</dbReference>
<dbReference type="GO" id="GO:0005524">
    <property type="term" value="F:ATP binding"/>
    <property type="evidence" value="ECO:0007669"/>
    <property type="project" value="UniProtKB-KW"/>
</dbReference>
<keyword evidence="4 6" id="KW-0067">ATP-binding</keyword>
<keyword evidence="2" id="KW-0813">Transport</keyword>
<dbReference type="InterPro" id="IPR027417">
    <property type="entry name" value="P-loop_NTPase"/>
</dbReference>
<dbReference type="InterPro" id="IPR017871">
    <property type="entry name" value="ABC_transporter-like_CS"/>
</dbReference>